<proteinExistence type="predicted"/>
<dbReference type="AlphaFoldDB" id="A0A7M4D989"/>
<dbReference type="Proteomes" id="UP000462449">
    <property type="component" value="Unassembled WGS sequence"/>
</dbReference>
<feature type="region of interest" description="Disordered" evidence="1">
    <location>
        <begin position="160"/>
        <end position="180"/>
    </location>
</feature>
<gene>
    <name evidence="4" type="ORF">DWB62_015465</name>
    <name evidence="3" type="ORF">GNY23_15465</name>
</gene>
<feature type="compositionally biased region" description="Gly residues" evidence="1">
    <location>
        <begin position="170"/>
        <end position="180"/>
    </location>
</feature>
<dbReference type="Pfam" id="PF13801">
    <property type="entry name" value="Metal_resist"/>
    <property type="match status" value="1"/>
</dbReference>
<accession>A0A7M4D989</accession>
<sequence>MDIMNKANKIWMWLALILLAVNLSTIGSFWYHMQQERIVEENKVEMPDEFRTRFLKDQLGLNEEEKMIFRSLNRNYNHDANQIMNRLSALRSEMVQQLGNKNCDTLKLKNIAGEIGEMHRELKLTTVQFYLDMKSELNEEQQDRLYDLFSRLLQKDENVKTPKGRRRGWGHGNGAGGRNQ</sequence>
<evidence type="ECO:0000256" key="2">
    <source>
        <dbReference type="SAM" id="Phobius"/>
    </source>
</evidence>
<dbReference type="EMBL" id="QTZN02000043">
    <property type="protein sequence ID" value="MVB08423.1"/>
    <property type="molecule type" value="Genomic_DNA"/>
</dbReference>
<keyword evidence="5" id="KW-1185">Reference proteome</keyword>
<dbReference type="EMBL" id="WOTW01000043">
    <property type="protein sequence ID" value="MUP39218.1"/>
    <property type="molecule type" value="Genomic_DNA"/>
</dbReference>
<keyword evidence="2" id="KW-0472">Membrane</keyword>
<protein>
    <submittedName>
        <fullName evidence="3">Periplasmic heavy metal sensor</fullName>
    </submittedName>
</protein>
<evidence type="ECO:0000256" key="1">
    <source>
        <dbReference type="SAM" id="MobiDB-lite"/>
    </source>
</evidence>
<dbReference type="Proteomes" id="UP000285951">
    <property type="component" value="Unassembled WGS sequence"/>
</dbReference>
<reference evidence="3 6" key="2">
    <citation type="submission" date="2019-12" db="EMBL/GenBank/DDBJ databases">
        <title>Draft genome sequence of Labilibaculum sp. strain 44 isolated from deep waters of Black Sea.</title>
        <authorList>
            <person name="Yadav S."/>
            <person name="Villanueva L."/>
        </authorList>
    </citation>
    <scope>NUCLEOTIDE SEQUENCE [LARGE SCALE GENOMIC DNA]</scope>
    <source>
        <strain evidence="3 6">44</strain>
    </source>
</reference>
<keyword evidence="2" id="KW-0812">Transmembrane</keyword>
<evidence type="ECO:0000313" key="6">
    <source>
        <dbReference type="Proteomes" id="UP000462449"/>
    </source>
</evidence>
<reference evidence="4 5" key="1">
    <citation type="submission" date="2019-11" db="EMBL/GenBank/DDBJ databases">
        <title>Draft genome sequence of Labilibaculum sp. strain SYP isolated from Black Sea.</title>
        <authorList>
            <person name="Yadav S."/>
            <person name="Villanueva L."/>
        </authorList>
    </citation>
    <scope>NUCLEOTIDE SEQUENCE [LARGE SCALE GENOMIC DNA]</scope>
    <source>
        <strain evidence="4 5">44</strain>
    </source>
</reference>
<organism evidence="3 6">
    <name type="scientific">Labilibaculum euxinus</name>
    <dbReference type="NCBI Taxonomy" id="2686357"/>
    <lineage>
        <taxon>Bacteria</taxon>
        <taxon>Pseudomonadati</taxon>
        <taxon>Bacteroidota</taxon>
        <taxon>Bacteroidia</taxon>
        <taxon>Marinilabiliales</taxon>
        <taxon>Marinifilaceae</taxon>
        <taxon>Labilibaculum</taxon>
    </lineage>
</organism>
<dbReference type="InterPro" id="IPR025961">
    <property type="entry name" value="Metal_resist"/>
</dbReference>
<evidence type="ECO:0000313" key="5">
    <source>
        <dbReference type="Proteomes" id="UP000285951"/>
    </source>
</evidence>
<evidence type="ECO:0000313" key="4">
    <source>
        <dbReference type="EMBL" id="MVB08423.1"/>
    </source>
</evidence>
<feature type="transmembrane region" description="Helical" evidence="2">
    <location>
        <begin position="12"/>
        <end position="33"/>
    </location>
</feature>
<keyword evidence="2" id="KW-1133">Transmembrane helix</keyword>
<dbReference type="OrthoDB" id="792900at2"/>
<name>A0A7M4D989_9BACT</name>
<dbReference type="Gene3D" id="1.20.120.1490">
    <property type="match status" value="1"/>
</dbReference>
<comment type="caution">
    <text evidence="3">The sequence shown here is derived from an EMBL/GenBank/DDBJ whole genome shotgun (WGS) entry which is preliminary data.</text>
</comment>
<evidence type="ECO:0000313" key="3">
    <source>
        <dbReference type="EMBL" id="MUP39218.1"/>
    </source>
</evidence>